<feature type="domain" description="Protein kinase" evidence="3">
    <location>
        <begin position="505"/>
        <end position="752"/>
    </location>
</feature>
<evidence type="ECO:0000259" key="3">
    <source>
        <dbReference type="PROSITE" id="PS50011"/>
    </source>
</evidence>
<evidence type="ECO:0000256" key="1">
    <source>
        <dbReference type="PROSITE-ProRule" id="PRU10141"/>
    </source>
</evidence>
<evidence type="ECO:0000259" key="4">
    <source>
        <dbReference type="PROSITE" id="PS50965"/>
    </source>
</evidence>
<dbReference type="CDD" id="cd14014">
    <property type="entry name" value="STKc_PknB_like"/>
    <property type="match status" value="1"/>
</dbReference>
<feature type="domain" description="NERD" evidence="4">
    <location>
        <begin position="13"/>
        <end position="129"/>
    </location>
</feature>
<dbReference type="InterPro" id="IPR011528">
    <property type="entry name" value="NERD"/>
</dbReference>
<reference evidence="6" key="1">
    <citation type="submission" date="2017-09" db="EMBL/GenBank/DDBJ databases">
        <authorList>
            <person name="Varghese N."/>
            <person name="Submissions S."/>
        </authorList>
    </citation>
    <scope>NUCLEOTIDE SEQUENCE [LARGE SCALE GENOMIC DNA]</scope>
    <source>
        <strain evidence="6">DSM 25885</strain>
    </source>
</reference>
<keyword evidence="6" id="KW-1185">Reference proteome</keyword>
<dbReference type="SUPFAM" id="SSF56112">
    <property type="entry name" value="Protein kinase-like (PK-like)"/>
    <property type="match status" value="2"/>
</dbReference>
<feature type="compositionally biased region" description="Polar residues" evidence="2">
    <location>
        <begin position="480"/>
        <end position="491"/>
    </location>
</feature>
<accession>A0A285MDL1</accession>
<dbReference type="InterPro" id="IPR011009">
    <property type="entry name" value="Kinase-like_dom_sf"/>
</dbReference>
<gene>
    <name evidence="5" type="ORF">SAMN06265377_0929</name>
</gene>
<organism evidence="5 6">
    <name type="scientific">Flagellimonas pacifica</name>
    <dbReference type="NCBI Taxonomy" id="1247520"/>
    <lineage>
        <taxon>Bacteria</taxon>
        <taxon>Pseudomonadati</taxon>
        <taxon>Bacteroidota</taxon>
        <taxon>Flavobacteriia</taxon>
        <taxon>Flavobacteriales</taxon>
        <taxon>Flavobacteriaceae</taxon>
        <taxon>Flagellimonas</taxon>
    </lineage>
</organism>
<dbReference type="PANTHER" id="PTHR24361">
    <property type="entry name" value="MITOGEN-ACTIVATED KINASE KINASE KINASE"/>
    <property type="match status" value="1"/>
</dbReference>
<feature type="domain" description="Protein kinase" evidence="3">
    <location>
        <begin position="199"/>
        <end position="469"/>
    </location>
</feature>
<dbReference type="PROSITE" id="PS50011">
    <property type="entry name" value="PROTEIN_KINASE_DOM"/>
    <property type="match status" value="2"/>
</dbReference>
<proteinExistence type="predicted"/>
<dbReference type="GO" id="GO:0005524">
    <property type="term" value="F:ATP binding"/>
    <property type="evidence" value="ECO:0007669"/>
    <property type="project" value="UniProtKB-UniRule"/>
</dbReference>
<dbReference type="PROSITE" id="PS00107">
    <property type="entry name" value="PROTEIN_KINASE_ATP"/>
    <property type="match status" value="1"/>
</dbReference>
<evidence type="ECO:0000313" key="5">
    <source>
        <dbReference type="EMBL" id="SNY95262.1"/>
    </source>
</evidence>
<dbReference type="Pfam" id="PF08378">
    <property type="entry name" value="NERD"/>
    <property type="match status" value="1"/>
</dbReference>
<feature type="region of interest" description="Disordered" evidence="2">
    <location>
        <begin position="472"/>
        <end position="495"/>
    </location>
</feature>
<keyword evidence="1" id="KW-0547">Nucleotide-binding</keyword>
<dbReference type="NCBIfam" id="NF047741">
    <property type="entry name" value="antiphage_MADS6"/>
    <property type="match status" value="1"/>
</dbReference>
<dbReference type="SMART" id="SM00220">
    <property type="entry name" value="S_TKc"/>
    <property type="match status" value="2"/>
</dbReference>
<dbReference type="PANTHER" id="PTHR24361:SF785">
    <property type="entry name" value="DUAL SPECIFICITY MITOGEN-ACTIVATED PROTEIN KINASE KINASE 1"/>
    <property type="match status" value="1"/>
</dbReference>
<dbReference type="EMBL" id="OBEH01000001">
    <property type="protein sequence ID" value="SNY95262.1"/>
    <property type="molecule type" value="Genomic_DNA"/>
</dbReference>
<dbReference type="GO" id="GO:0005737">
    <property type="term" value="C:cytoplasm"/>
    <property type="evidence" value="ECO:0007669"/>
    <property type="project" value="TreeGrafter"/>
</dbReference>
<dbReference type="PROSITE" id="PS50965">
    <property type="entry name" value="NERD"/>
    <property type="match status" value="1"/>
</dbReference>
<dbReference type="Proteomes" id="UP000219048">
    <property type="component" value="Unassembled WGS sequence"/>
</dbReference>
<keyword evidence="1" id="KW-0067">ATP-binding</keyword>
<dbReference type="GO" id="GO:0004674">
    <property type="term" value="F:protein serine/threonine kinase activity"/>
    <property type="evidence" value="ECO:0007669"/>
    <property type="project" value="UniProtKB-KW"/>
</dbReference>
<dbReference type="InterPro" id="IPR017441">
    <property type="entry name" value="Protein_kinase_ATP_BS"/>
</dbReference>
<dbReference type="RefSeq" id="WP_097044580.1">
    <property type="nucleotide sequence ID" value="NZ_OBEH01000001.1"/>
</dbReference>
<evidence type="ECO:0000313" key="6">
    <source>
        <dbReference type="Proteomes" id="UP000219048"/>
    </source>
</evidence>
<evidence type="ECO:0000256" key="2">
    <source>
        <dbReference type="SAM" id="MobiDB-lite"/>
    </source>
</evidence>
<sequence length="1578" mass="182193">MAKIIKPPYFDTVVNAGEKRLLDFLQVQLPDNYFLIPNVEIASTNPRNNRTQFWEYDLIVVAPHAIYNIENKDWKGRIEGADDYWYINDRQKPNPLKTGRQKTAILASKLKEANRDWGKAWIQNMVTLSYPNSFIPNLRQEAGKLSFILTDELIDYIQNPEQIGKWEAAIIDIQNEIVQFLIGEQNKKAPDEKKEVQGYQIVEILKQESDNYVEYLVKPKNVTSNIRKRVKEYSLQVVGLSPVELLKREESILNQYNALVKIRSNPFILPVEFKLDEENHLFYEITDLMEDDSIRSASRNKTFTFDERVSILKNVMSALKSAHKENIFHRDINPDNIFLSNGYAYLGNFGKSYFTDHNDHGYTVMPTINESSATPYHPLELIAKDASRASDIYSLGVLIAWLFTGKEPIKNPFELDKLGGQLPPDRLPSAENSSLPKWLDDICLKTILTDSDKRIDNIEELEANIEEALKVEVSSKEPTKATNPSATNDQPDTYDLKEGDRVDDYIIHKILGRGGYSRVFKAKHDLQGRDFALKLFHESVSVASVIDEYKALSELDHPNIVKFVWNGQTRYGQFYTTTEFLDGDNLSTYTKTDANLPIGTVYKLAEDMLSALSYLQNREKPILHRDVKPQNIIWDNEGRFVLIDFNVASLKEDDKAYVGTNPYLAPDLVDGHHINWDLSADTFALGITLYELVTKKYPWPQGRIPKISIEPENPKSINQRISDDFSEFLLKAIGTNSNKRFSSAQKMLDRLYEIGIENLLSENIEKASSVVLDQKEYHTEVSIRQGSTVIILLNEMSNYSQLRKTIYSSLNKFKEKINGYKTSISLKEKLKVVIKVDNEVLINEIFWKGGARNFNDGNILKVYDALKNSFKENTNRLKEYKIDVEGIDMVDYINSLYSQSKSGNWGTRVNDRGSQYDEATYSPSKLDRKLIPDILDARFKLIIITGNAGDGKTAFIRKIEDAASVKKLNRFEHKNGAEFEVNGVPFESNYDGSQDEDGKVNNEVLESFFHCFEGLKNFNKASEGRIIAINEGRLVEFLKTSKKYKSLHDTIDQYFYKEGHFDLPPGLMIINLNLRSITAVDGDEPSLFRQQIKALTKKSLWTKCEGCSLANKCFIKYNVDSLNDPASGNEVITRLEWLLRTVGLKRELHITMRDLRSYIAFMIARDHSCEEVDDVYNRSLNKPEEYWQLYYFNLTNPDHEDSGDNDRLVKLLRETDVGSVAIPNLDRDLFFGQHLARHYLEFVDREFHLLDDFNANKIWVPAHEQDNEVLDKIKSIQKSFVRHQYYEGRIGNYKKRLPYQSLQNFYKALNVEKENSVSDVKLRYITNDEQSKNKQFKFDEEDFANNSSFTKACLKQIKPLVQEEGKGIKQLSIINPATEFMEVISLDSYKGCSWTDFKRATNTLAIKKALPRLYEQLTEDSLLRLKMSISRAISMNEGCENESIWQKNLVLSSSEINDPFSKSFRLFDLNDFELFVSRTDHLVKYLEYEPDSLVFRHKKESHIELVISLDLFEMLYFIQQGYSPSLNDIRGKFVELTIFKNLLENLTYNKVIVTRDNLEFYEISKDVKNHLSIKTMQL</sequence>
<keyword evidence="5" id="KW-0723">Serine/threonine-protein kinase</keyword>
<dbReference type="Gene3D" id="1.10.510.10">
    <property type="entry name" value="Transferase(Phosphotransferase) domain 1"/>
    <property type="match status" value="2"/>
</dbReference>
<protein>
    <submittedName>
        <fullName evidence="5">Serine/threonine protein kinase</fullName>
    </submittedName>
</protein>
<keyword evidence="5" id="KW-0418">Kinase</keyword>
<dbReference type="InterPro" id="IPR000719">
    <property type="entry name" value="Prot_kinase_dom"/>
</dbReference>
<feature type="binding site" evidence="1">
    <location>
        <position position="534"/>
    </location>
    <ligand>
        <name>ATP</name>
        <dbReference type="ChEBI" id="CHEBI:30616"/>
    </ligand>
</feature>
<name>A0A285MDL1_9FLAO</name>
<dbReference type="Pfam" id="PF00069">
    <property type="entry name" value="Pkinase"/>
    <property type="match status" value="2"/>
</dbReference>
<keyword evidence="5" id="KW-0808">Transferase</keyword>
<dbReference type="InterPro" id="IPR053235">
    <property type="entry name" value="Ser_Thr_kinase"/>
</dbReference>